<feature type="chain" id="PRO_5034818088" description="Right handed beta helix domain-containing protein" evidence="1">
    <location>
        <begin position="21"/>
        <end position="524"/>
    </location>
</feature>
<evidence type="ECO:0000256" key="1">
    <source>
        <dbReference type="SAM" id="SignalP"/>
    </source>
</evidence>
<accession>A0A8H7VX09</accession>
<organism evidence="2 3">
    <name type="scientific">Thamnidium elegans</name>
    <dbReference type="NCBI Taxonomy" id="101142"/>
    <lineage>
        <taxon>Eukaryota</taxon>
        <taxon>Fungi</taxon>
        <taxon>Fungi incertae sedis</taxon>
        <taxon>Mucoromycota</taxon>
        <taxon>Mucoromycotina</taxon>
        <taxon>Mucoromycetes</taxon>
        <taxon>Mucorales</taxon>
        <taxon>Mucorineae</taxon>
        <taxon>Mucoraceae</taxon>
        <taxon>Thamnidium</taxon>
    </lineage>
</organism>
<dbReference type="Proteomes" id="UP000613177">
    <property type="component" value="Unassembled WGS sequence"/>
</dbReference>
<reference evidence="2" key="1">
    <citation type="submission" date="2021-01" db="EMBL/GenBank/DDBJ databases">
        <title>Metabolic potential, ecology and presence of endohyphal bacteria is reflected in genomic diversity of Mucoromycotina.</title>
        <authorList>
            <person name="Muszewska A."/>
            <person name="Okrasinska A."/>
            <person name="Steczkiewicz K."/>
            <person name="Drgas O."/>
            <person name="Orlowska M."/>
            <person name="Perlinska-Lenart U."/>
            <person name="Aleksandrzak-Piekarczyk T."/>
            <person name="Szatraj K."/>
            <person name="Zielenkiewicz U."/>
            <person name="Pilsyk S."/>
            <person name="Malc E."/>
            <person name="Mieczkowski P."/>
            <person name="Kruszewska J.S."/>
            <person name="Biernat P."/>
            <person name="Pawlowska J."/>
        </authorList>
    </citation>
    <scope>NUCLEOTIDE SEQUENCE</scope>
    <source>
        <strain evidence="2">WA0000018081</strain>
    </source>
</reference>
<feature type="signal peptide" evidence="1">
    <location>
        <begin position="1"/>
        <end position="20"/>
    </location>
</feature>
<dbReference type="InterPro" id="IPR011050">
    <property type="entry name" value="Pectin_lyase_fold/virulence"/>
</dbReference>
<dbReference type="EMBL" id="JAEPRE010000018">
    <property type="protein sequence ID" value="KAG2236375.1"/>
    <property type="molecule type" value="Genomic_DNA"/>
</dbReference>
<gene>
    <name evidence="2" type="ORF">INT48_008357</name>
</gene>
<dbReference type="AlphaFoldDB" id="A0A8H7VX09"/>
<dbReference type="SUPFAM" id="SSF51126">
    <property type="entry name" value="Pectin lyase-like"/>
    <property type="match status" value="1"/>
</dbReference>
<proteinExistence type="predicted"/>
<dbReference type="InterPro" id="IPR012334">
    <property type="entry name" value="Pectin_lyas_fold"/>
</dbReference>
<evidence type="ECO:0000313" key="2">
    <source>
        <dbReference type="EMBL" id="KAG2236375.1"/>
    </source>
</evidence>
<name>A0A8H7VX09_9FUNG</name>
<keyword evidence="1" id="KW-0732">Signal</keyword>
<comment type="caution">
    <text evidence="2">The sequence shown here is derived from an EMBL/GenBank/DDBJ whole genome shotgun (WGS) entry which is preliminary data.</text>
</comment>
<evidence type="ECO:0000313" key="3">
    <source>
        <dbReference type="Proteomes" id="UP000613177"/>
    </source>
</evidence>
<dbReference type="Gene3D" id="2.160.20.10">
    <property type="entry name" value="Single-stranded right-handed beta-helix, Pectin lyase-like"/>
    <property type="match status" value="1"/>
</dbReference>
<sequence>MKFASILFATTLFAASSANALECSAENNKLYSIDLDYSATLQDLIDEASRLQKPVVYLNPGLFTIDPGKPIVLKKGVSLKGNRESPSIISVKNKNDTGTIEVYKDNLAWSIQDIVFENVNIQVQEHKNEDETAILGNLFFNGGRGSVVAKYGEKLYIDGNVFLRDEAHAGHYKLPSYNTTNAGIMFQTQKNSVVSNNIFGMDLRKMDNLFPHVSQQLQAPLKNLKFIHECLGRELTNEQGYLASGLQLYGTNDITIKENILNATFPDTKPISQDHGISVVGGNQTYITQNFIAGWQIADFGGAVRFTSAVDGYVISNYLANTGVMMYAAVHADYKQVSNMIVHNNFFYRFLGNDFAAPEELDGWLYEGITFFDFYTARLNYTIRPPIWNSSVPISPWGWNIVVSDNKFGASEGVDPNVISLGNLDPKEGRFDRKNCYVTEPLVSGSKNAEVVPLLWRQSYENGFFSKNGGKIPKKTVHHTDDDLNDQIPAHIRNLPVPEFWKAFSLKNDTIPMITPDTPCFSKL</sequence>
<protein>
    <recommendedName>
        <fullName evidence="4">Right handed beta helix domain-containing protein</fullName>
    </recommendedName>
</protein>
<keyword evidence="3" id="KW-1185">Reference proteome</keyword>
<evidence type="ECO:0008006" key="4">
    <source>
        <dbReference type="Google" id="ProtNLM"/>
    </source>
</evidence>